<dbReference type="EMBL" id="FNMZ01000008">
    <property type="protein sequence ID" value="SDX69869.1"/>
    <property type="molecule type" value="Genomic_DNA"/>
</dbReference>
<dbReference type="Proteomes" id="UP000199118">
    <property type="component" value="Unassembled WGS sequence"/>
</dbReference>
<dbReference type="Gene3D" id="2.40.50.100">
    <property type="match status" value="1"/>
</dbReference>
<evidence type="ECO:0000313" key="4">
    <source>
        <dbReference type="Proteomes" id="UP000199118"/>
    </source>
</evidence>
<reference evidence="3 4" key="1">
    <citation type="submission" date="2016-10" db="EMBL/GenBank/DDBJ databases">
        <authorList>
            <person name="de Groot N.N."/>
        </authorList>
    </citation>
    <scope>NUCLEOTIDE SEQUENCE [LARGE SCALE GENOMIC DNA]</scope>
    <source>
        <strain evidence="3 4">DSM 17890</strain>
    </source>
</reference>
<dbReference type="PROSITE" id="PS50968">
    <property type="entry name" value="BIOTINYL_LIPOYL"/>
    <property type="match status" value="1"/>
</dbReference>
<name>A0A1H3DWA2_9RHOB</name>
<gene>
    <name evidence="3" type="ORF">SAMN05444336_108150</name>
</gene>
<protein>
    <submittedName>
        <fullName evidence="3">Biotin-requiring enzyme</fullName>
    </submittedName>
</protein>
<keyword evidence="1" id="KW-0092">Biotin</keyword>
<sequence length="73" mass="7688">MTRTPVISEVSGTVWELLAAPGDVVEEGQELMLIESMKMELGVMSPASGTLVEILVAKDDPVAADQTVMVIAS</sequence>
<dbReference type="AlphaFoldDB" id="A0A1H3DWA2"/>
<accession>A0A1H3DWA2</accession>
<dbReference type="PANTHER" id="PTHR45266:SF3">
    <property type="entry name" value="OXALOACETATE DECARBOXYLASE ALPHA CHAIN"/>
    <property type="match status" value="1"/>
</dbReference>
<evidence type="ECO:0000259" key="2">
    <source>
        <dbReference type="PROSITE" id="PS50968"/>
    </source>
</evidence>
<keyword evidence="4" id="KW-1185">Reference proteome</keyword>
<dbReference type="InterPro" id="IPR000089">
    <property type="entry name" value="Biotin_lipoyl"/>
</dbReference>
<dbReference type="CDD" id="cd06850">
    <property type="entry name" value="biotinyl_domain"/>
    <property type="match status" value="1"/>
</dbReference>
<dbReference type="STRING" id="356660.SAMN05444336_108150"/>
<evidence type="ECO:0000313" key="3">
    <source>
        <dbReference type="EMBL" id="SDX69869.1"/>
    </source>
</evidence>
<evidence type="ECO:0000256" key="1">
    <source>
        <dbReference type="ARBA" id="ARBA00023267"/>
    </source>
</evidence>
<dbReference type="RefSeq" id="WP_092684301.1">
    <property type="nucleotide sequence ID" value="NZ_FNMZ01000008.1"/>
</dbReference>
<dbReference type="OrthoDB" id="163546at2"/>
<dbReference type="Pfam" id="PF00364">
    <property type="entry name" value="Biotin_lipoyl"/>
    <property type="match status" value="1"/>
</dbReference>
<dbReference type="InterPro" id="IPR050709">
    <property type="entry name" value="Biotin_Carboxyl_Carrier/Decarb"/>
</dbReference>
<dbReference type="InterPro" id="IPR011053">
    <property type="entry name" value="Single_hybrid_motif"/>
</dbReference>
<dbReference type="SUPFAM" id="SSF51230">
    <property type="entry name" value="Single hybrid motif"/>
    <property type="match status" value="1"/>
</dbReference>
<organism evidence="3 4">
    <name type="scientific">Albimonas donghaensis</name>
    <dbReference type="NCBI Taxonomy" id="356660"/>
    <lineage>
        <taxon>Bacteria</taxon>
        <taxon>Pseudomonadati</taxon>
        <taxon>Pseudomonadota</taxon>
        <taxon>Alphaproteobacteria</taxon>
        <taxon>Rhodobacterales</taxon>
        <taxon>Paracoccaceae</taxon>
        <taxon>Albimonas</taxon>
    </lineage>
</organism>
<proteinExistence type="predicted"/>
<dbReference type="PANTHER" id="PTHR45266">
    <property type="entry name" value="OXALOACETATE DECARBOXYLASE ALPHA CHAIN"/>
    <property type="match status" value="1"/>
</dbReference>
<feature type="domain" description="Lipoyl-binding" evidence="2">
    <location>
        <begin position="1"/>
        <end position="72"/>
    </location>
</feature>